<gene>
    <name evidence="5" type="ORF">B8W66_14845</name>
</gene>
<evidence type="ECO:0000256" key="2">
    <source>
        <dbReference type="SAM" id="Phobius"/>
    </source>
</evidence>
<feature type="domain" description="PPE" evidence="3">
    <location>
        <begin position="6"/>
        <end position="168"/>
    </location>
</feature>
<organism evidence="5 6">
    <name type="scientific">Mycobacterium decipiens</name>
    <dbReference type="NCBI Taxonomy" id="1430326"/>
    <lineage>
        <taxon>Bacteria</taxon>
        <taxon>Bacillati</taxon>
        <taxon>Actinomycetota</taxon>
        <taxon>Actinomycetes</taxon>
        <taxon>Mycobacteriales</taxon>
        <taxon>Mycobacteriaceae</taxon>
        <taxon>Mycobacterium</taxon>
    </lineage>
</organism>
<dbReference type="InterPro" id="IPR038332">
    <property type="entry name" value="PPE_sf"/>
</dbReference>
<dbReference type="Pfam" id="PF00823">
    <property type="entry name" value="PPE"/>
    <property type="match status" value="1"/>
</dbReference>
<keyword evidence="2" id="KW-0472">Membrane</keyword>
<dbReference type="SUPFAM" id="SSF140459">
    <property type="entry name" value="PE/PPE dimer-like"/>
    <property type="match status" value="1"/>
</dbReference>
<reference evidence="5 6" key="1">
    <citation type="submission" date="2017-04" db="EMBL/GenBank/DDBJ databases">
        <title>The new phylogeny of genus Mycobacterium.</title>
        <authorList>
            <person name="Tortoli E."/>
            <person name="Trovato A."/>
            <person name="Cirillo D.M."/>
        </authorList>
    </citation>
    <scope>NUCLEOTIDE SEQUENCE [LARGE SCALE GENOMIC DNA]</scope>
    <source>
        <strain evidence="5 6">TBL 1200985</strain>
    </source>
</reference>
<keyword evidence="2" id="KW-0812">Transmembrane</keyword>
<dbReference type="GO" id="GO:0052572">
    <property type="term" value="P:response to host immune response"/>
    <property type="evidence" value="ECO:0007669"/>
    <property type="project" value="TreeGrafter"/>
</dbReference>
<dbReference type="InterPro" id="IPR043641">
    <property type="entry name" value="PPE-PPW_C"/>
</dbReference>
<feature type="domain" description="PPE-PPW subfamily C-terminal" evidence="4">
    <location>
        <begin position="358"/>
        <end position="405"/>
    </location>
</feature>
<dbReference type="AlphaFoldDB" id="A0A1X2LSZ5"/>
<dbReference type="Pfam" id="PF18878">
    <property type="entry name" value="PPE-PPW"/>
    <property type="match status" value="1"/>
</dbReference>
<keyword evidence="2" id="KW-1133">Transmembrane helix</keyword>
<evidence type="ECO:0000313" key="5">
    <source>
        <dbReference type="EMBL" id="OSC39944.1"/>
    </source>
</evidence>
<accession>A0A1X2LSZ5</accession>
<dbReference type="InterPro" id="IPR000030">
    <property type="entry name" value="PPE_dom"/>
</dbReference>
<feature type="transmembrane region" description="Helical" evidence="2">
    <location>
        <begin position="226"/>
        <end position="253"/>
    </location>
</feature>
<comment type="caution">
    <text evidence="5">The sequence shown here is derived from an EMBL/GenBank/DDBJ whole genome shotgun (WGS) entry which is preliminary data.</text>
</comment>
<evidence type="ECO:0000259" key="4">
    <source>
        <dbReference type="Pfam" id="PF18878"/>
    </source>
</evidence>
<evidence type="ECO:0000259" key="3">
    <source>
        <dbReference type="Pfam" id="PF00823"/>
    </source>
</evidence>
<proteinExistence type="inferred from homology"/>
<dbReference type="Proteomes" id="UP000193247">
    <property type="component" value="Unassembled WGS sequence"/>
</dbReference>
<dbReference type="Gene3D" id="1.20.1260.20">
    <property type="entry name" value="PPE superfamily"/>
    <property type="match status" value="1"/>
</dbReference>
<feature type="transmembrane region" description="Helical" evidence="2">
    <location>
        <begin position="195"/>
        <end position="220"/>
    </location>
</feature>
<evidence type="ECO:0008006" key="7">
    <source>
        <dbReference type="Google" id="ProtNLM"/>
    </source>
</evidence>
<feature type="transmembrane region" description="Helical" evidence="2">
    <location>
        <begin position="265"/>
        <end position="290"/>
    </location>
</feature>
<dbReference type="RefSeq" id="WP_085325769.1">
    <property type="nucleotide sequence ID" value="NZ_NCXP01000018.1"/>
</dbReference>
<keyword evidence="6" id="KW-1185">Reference proteome</keyword>
<name>A0A1X2LSZ5_9MYCO</name>
<dbReference type="PANTHER" id="PTHR46766:SF1">
    <property type="entry name" value="GLUTAMINE-RICH PROTEIN 2"/>
    <property type="match status" value="1"/>
</dbReference>
<dbReference type="OrthoDB" id="4728682at2"/>
<evidence type="ECO:0000256" key="1">
    <source>
        <dbReference type="ARBA" id="ARBA00010652"/>
    </source>
</evidence>
<sequence>MTAPIWIASPPEVHSTLLSTGCGPASVQAAAAAWKLLSAEYASAAEELTTVLGVVRAGAWDGPSAESYLTAHARYLVWLTKTSADCAAMASRHEEVAAAYVSALAEMPTVAELAANHASHAVLLGTNFFGINAIPIGVNEADYARMWIQAAVTMSGYEQASDAALAAAPCVTSPPVLLDASAGVIGAGLAGPATLVGAIPIMTIISIIIQILIIVLYAAVMWTVVIVFFFLPVAIGWLSILASIFASIVAILLTPPLLMVATPFVLAGSLIALPTSLATAVPIGVGQYLYHLSNVAAEPIEVGLATADAESAAAHAEPQSDEFAAVKPATNWASAAAPQARLVSAVAPADASTSASVVAANRGAGTSGFAGALGKESTRGPAGLSVLPGSEFGDGLRVPMVPASWEYNLAGDAT</sequence>
<evidence type="ECO:0000313" key="6">
    <source>
        <dbReference type="Proteomes" id="UP000193247"/>
    </source>
</evidence>
<dbReference type="EMBL" id="NCXP01000018">
    <property type="protein sequence ID" value="OSC39944.1"/>
    <property type="molecule type" value="Genomic_DNA"/>
</dbReference>
<comment type="similarity">
    <text evidence="1">Belongs to the mycobacterial PPE family.</text>
</comment>
<dbReference type="PANTHER" id="PTHR46766">
    <property type="entry name" value="GLUTAMINE-RICH PROTEIN 2"/>
    <property type="match status" value="1"/>
</dbReference>
<protein>
    <recommendedName>
        <fullName evidence="7">PPE family protein</fullName>
    </recommendedName>
</protein>